<evidence type="ECO:0000256" key="5">
    <source>
        <dbReference type="SAM" id="Phobius"/>
    </source>
</evidence>
<evidence type="ECO:0000256" key="2">
    <source>
        <dbReference type="ARBA" id="ARBA00022692"/>
    </source>
</evidence>
<accession>A0A8H4REB5</accession>
<sequence length="210" mass="22798">MKSKSSVEDAAVQAVSVTIDSEKKSEICHNENVETPPMNKIPVSADLTPKEQYKQVDIEARLAVIKQEIEMQDGEAHNASQTSWKAIFSKEHRSRTLVAVLELQSQNFSGGYFASKALIGGGTILCFWSIIIAGTSMAGTSNTAANTALLAFMTTWSILYTGAVGFFGWAVAQETASQSTRPKTIAFTVVCQQLTALLFSSVFPYFINPD</sequence>
<dbReference type="AlphaFoldDB" id="A0A8H4REB5"/>
<dbReference type="InterPro" id="IPR005828">
    <property type="entry name" value="MFS_sugar_transport-like"/>
</dbReference>
<feature type="transmembrane region" description="Helical" evidence="5">
    <location>
        <begin position="117"/>
        <end position="137"/>
    </location>
</feature>
<gene>
    <name evidence="6" type="ORF">G7Y89_g9620</name>
</gene>
<dbReference type="InterPro" id="IPR036259">
    <property type="entry name" value="MFS_trans_sf"/>
</dbReference>
<keyword evidence="3 5" id="KW-1133">Transmembrane helix</keyword>
<evidence type="ECO:0000313" key="7">
    <source>
        <dbReference type="Proteomes" id="UP000566819"/>
    </source>
</evidence>
<dbReference type="Gene3D" id="1.20.1250.20">
    <property type="entry name" value="MFS general substrate transporter like domains"/>
    <property type="match status" value="1"/>
</dbReference>
<dbReference type="OrthoDB" id="6612291at2759"/>
<protein>
    <submittedName>
        <fullName evidence="6">Uncharacterized protein</fullName>
    </submittedName>
</protein>
<evidence type="ECO:0000256" key="4">
    <source>
        <dbReference type="ARBA" id="ARBA00023136"/>
    </source>
</evidence>
<keyword evidence="7" id="KW-1185">Reference proteome</keyword>
<dbReference type="EMBL" id="JAAMPI010000800">
    <property type="protein sequence ID" value="KAF4628532.1"/>
    <property type="molecule type" value="Genomic_DNA"/>
</dbReference>
<feature type="transmembrane region" description="Helical" evidence="5">
    <location>
        <begin position="149"/>
        <end position="172"/>
    </location>
</feature>
<evidence type="ECO:0000256" key="1">
    <source>
        <dbReference type="ARBA" id="ARBA00004370"/>
    </source>
</evidence>
<comment type="caution">
    <text evidence="6">The sequence shown here is derived from an EMBL/GenBank/DDBJ whole genome shotgun (WGS) entry which is preliminary data.</text>
</comment>
<organism evidence="6 7">
    <name type="scientific">Cudoniella acicularis</name>
    <dbReference type="NCBI Taxonomy" id="354080"/>
    <lineage>
        <taxon>Eukaryota</taxon>
        <taxon>Fungi</taxon>
        <taxon>Dikarya</taxon>
        <taxon>Ascomycota</taxon>
        <taxon>Pezizomycotina</taxon>
        <taxon>Leotiomycetes</taxon>
        <taxon>Helotiales</taxon>
        <taxon>Tricladiaceae</taxon>
        <taxon>Cudoniella</taxon>
    </lineage>
</organism>
<name>A0A8H4REB5_9HELO</name>
<reference evidence="6 7" key="1">
    <citation type="submission" date="2020-03" db="EMBL/GenBank/DDBJ databases">
        <title>Draft Genome Sequence of Cudoniella acicularis.</title>
        <authorList>
            <person name="Buettner E."/>
            <person name="Kellner H."/>
        </authorList>
    </citation>
    <scope>NUCLEOTIDE SEQUENCE [LARGE SCALE GENOMIC DNA]</scope>
    <source>
        <strain evidence="6 7">DSM 108380</strain>
    </source>
</reference>
<dbReference type="Proteomes" id="UP000566819">
    <property type="component" value="Unassembled WGS sequence"/>
</dbReference>
<dbReference type="GO" id="GO:0022857">
    <property type="term" value="F:transmembrane transporter activity"/>
    <property type="evidence" value="ECO:0007669"/>
    <property type="project" value="InterPro"/>
</dbReference>
<keyword evidence="4 5" id="KW-0472">Membrane</keyword>
<comment type="subcellular location">
    <subcellularLocation>
        <location evidence="1">Membrane</location>
    </subcellularLocation>
</comment>
<keyword evidence="2 5" id="KW-0812">Transmembrane</keyword>
<dbReference type="GO" id="GO:0016020">
    <property type="term" value="C:membrane"/>
    <property type="evidence" value="ECO:0007669"/>
    <property type="project" value="UniProtKB-SubCell"/>
</dbReference>
<evidence type="ECO:0000256" key="3">
    <source>
        <dbReference type="ARBA" id="ARBA00022989"/>
    </source>
</evidence>
<proteinExistence type="predicted"/>
<dbReference type="Pfam" id="PF00083">
    <property type="entry name" value="Sugar_tr"/>
    <property type="match status" value="1"/>
</dbReference>
<feature type="transmembrane region" description="Helical" evidence="5">
    <location>
        <begin position="184"/>
        <end position="207"/>
    </location>
</feature>
<evidence type="ECO:0000313" key="6">
    <source>
        <dbReference type="EMBL" id="KAF4628532.1"/>
    </source>
</evidence>